<evidence type="ECO:0000313" key="2">
    <source>
        <dbReference type="EMBL" id="BAH98411.1"/>
    </source>
</evidence>
<dbReference type="STRING" id="634452.APA01_02590"/>
<gene>
    <name evidence="2" type="ordered locus">APA01_02590</name>
</gene>
<organism evidence="2 3">
    <name type="scientific">Acetobacter pasteurianus (strain NBRC 105184 / IFO 3283-01)</name>
    <dbReference type="NCBI Taxonomy" id="634452"/>
    <lineage>
        <taxon>Bacteria</taxon>
        <taxon>Pseudomonadati</taxon>
        <taxon>Pseudomonadota</taxon>
        <taxon>Alphaproteobacteria</taxon>
        <taxon>Acetobacterales</taxon>
        <taxon>Acetobacteraceae</taxon>
        <taxon>Acetobacter</taxon>
    </lineage>
</organism>
<protein>
    <submittedName>
        <fullName evidence="2">Uncharacterized protein</fullName>
    </submittedName>
</protein>
<name>C7JBZ4_ACEP3</name>
<evidence type="ECO:0000313" key="3">
    <source>
        <dbReference type="Proteomes" id="UP000000948"/>
    </source>
</evidence>
<dbReference type="Proteomes" id="UP000000948">
    <property type="component" value="Chromosome"/>
</dbReference>
<dbReference type="KEGG" id="apt:APA01_02590"/>
<evidence type="ECO:0000256" key="1">
    <source>
        <dbReference type="SAM" id="MobiDB-lite"/>
    </source>
</evidence>
<feature type="region of interest" description="Disordered" evidence="1">
    <location>
        <begin position="161"/>
        <end position="180"/>
    </location>
</feature>
<sequence length="180" mass="19143">MASSMLTKNASLFLPKLQPDRLFTIDGYESGMAACRAAREVAGMIDGTSAHFGFLSAPGAAGFMGAGWWLALIAALEDSAGCAFWHALDCGGSAAYALGAVRMGQKHAVLQAPTAQFKAVKAVYMQESGMLLRARPPSFHLIPSLCHTSSLVGYFTDGYGQSSDPENKLPDTRQKKDCYP</sequence>
<accession>C7JBZ4</accession>
<reference evidence="2 3" key="1">
    <citation type="journal article" date="2009" name="Nucleic Acids Res.">
        <title>Whole-genome analyses reveal genetic instability of Acetobacter pasteurianus.</title>
        <authorList>
            <person name="Azuma Y."/>
            <person name="Hosoyama A."/>
            <person name="Matsutani M."/>
            <person name="Furuya N."/>
            <person name="Horikawa H."/>
            <person name="Harada T."/>
            <person name="Hirakawa H."/>
            <person name="Kuhara S."/>
            <person name="Matsushita K."/>
            <person name="Fujita N."/>
            <person name="Shirai M."/>
        </authorList>
    </citation>
    <scope>NUCLEOTIDE SEQUENCE [LARGE SCALE GENOMIC DNA]</scope>
    <source>
        <strain evidence="3">NBRC 105184 / IFO 3283-01</strain>
    </source>
</reference>
<dbReference type="EMBL" id="AP011121">
    <property type="protein sequence ID" value="BAH98411.1"/>
    <property type="molecule type" value="Genomic_DNA"/>
</dbReference>
<dbReference type="AlphaFoldDB" id="C7JBZ4"/>
<proteinExistence type="predicted"/>
<dbReference type="HOGENOM" id="CLU_1493069_0_0_5"/>
<feature type="compositionally biased region" description="Basic and acidic residues" evidence="1">
    <location>
        <begin position="165"/>
        <end position="180"/>
    </location>
</feature>